<comment type="caution">
    <text evidence="10">The sequence shown here is derived from an EMBL/GenBank/DDBJ whole genome shotgun (WGS) entry which is preliminary data.</text>
</comment>
<evidence type="ECO:0000313" key="11">
    <source>
        <dbReference type="Proteomes" id="UP000053326"/>
    </source>
</evidence>
<dbReference type="PANTHER" id="PTHR43356">
    <property type="entry name" value="PHOSPHATE ACETYLTRANSFERASE"/>
    <property type="match status" value="1"/>
</dbReference>
<organism evidence="10 11">
    <name type="scientific">Thermacetogenium phaeum</name>
    <dbReference type="NCBI Taxonomy" id="85874"/>
    <lineage>
        <taxon>Bacteria</taxon>
        <taxon>Bacillati</taxon>
        <taxon>Bacillota</taxon>
        <taxon>Clostridia</taxon>
        <taxon>Thermoanaerobacterales</taxon>
        <taxon>Thermoanaerobacteraceae</taxon>
        <taxon>Thermacetogenium</taxon>
    </lineage>
</organism>
<dbReference type="PATRIC" id="fig|85874.4.peg.110"/>
<evidence type="ECO:0000256" key="3">
    <source>
        <dbReference type="ARBA" id="ARBA00005656"/>
    </source>
</evidence>
<dbReference type="InterPro" id="IPR002505">
    <property type="entry name" value="PTA_PTB"/>
</dbReference>
<evidence type="ECO:0000256" key="5">
    <source>
        <dbReference type="ARBA" id="ARBA00021528"/>
    </source>
</evidence>
<keyword evidence="7" id="KW-0012">Acyltransferase</keyword>
<dbReference type="InterPro" id="IPR042112">
    <property type="entry name" value="P_AcTrfase_dom2"/>
</dbReference>
<proteinExistence type="inferred from homology"/>
<dbReference type="GO" id="GO:0008959">
    <property type="term" value="F:phosphate acetyltransferase activity"/>
    <property type="evidence" value="ECO:0007669"/>
    <property type="project" value="UniProtKB-EC"/>
</dbReference>
<gene>
    <name evidence="10" type="ORF">XD66_0761</name>
</gene>
<dbReference type="InterPro" id="IPR012147">
    <property type="entry name" value="P_Ac_Bu_trans"/>
</dbReference>
<name>A0A101FGC7_9THEO</name>
<sequence>MATVAPKNAVMERVWSMARKGQKRIVLPETEDERTLQAAEMIEKANLGRVILLGKEDEVRRKAKEAGANIDNIPVIDPEKYEKFEEYAQKLLEIRKGKIASIDDARNLLKNYLYFGVTMVKLDDADGMVAGAVNTSADVERPAFQIIKTAPGISIASAYFAMIVPDCPYGEKGFFLYADSGGHPNPTAEELADIAITTCMTMKNIFGVEEPRAAMLSYSTKGSASHPIVDKVIEATKIANKKRPDLLIDGELQGDAALVPEIGRKKAPGSPVAGRANILIFPDLNAGNIAYKLTERLAKAEAYGPLLQGLDKPVNDLSRGCKATDIVNVAAIVAVKAMVPYGKRD</sequence>
<comment type="similarity">
    <text evidence="3">Belongs to the phosphate acetyltransferase and butyryltransferase family.</text>
</comment>
<dbReference type="AlphaFoldDB" id="A0A101FGC7"/>
<dbReference type="NCBIfam" id="TIGR00651">
    <property type="entry name" value="pta"/>
    <property type="match status" value="1"/>
</dbReference>
<evidence type="ECO:0000259" key="9">
    <source>
        <dbReference type="Pfam" id="PF01515"/>
    </source>
</evidence>
<dbReference type="EC" id="2.3.1.8" evidence="4"/>
<evidence type="ECO:0000256" key="8">
    <source>
        <dbReference type="ARBA" id="ARBA00031108"/>
    </source>
</evidence>
<evidence type="ECO:0000256" key="1">
    <source>
        <dbReference type="ARBA" id="ARBA00000705"/>
    </source>
</evidence>
<dbReference type="SUPFAM" id="SSF53659">
    <property type="entry name" value="Isocitrate/Isopropylmalate dehydrogenase-like"/>
    <property type="match status" value="1"/>
</dbReference>
<evidence type="ECO:0000256" key="2">
    <source>
        <dbReference type="ARBA" id="ARBA00004989"/>
    </source>
</evidence>
<accession>A0A101FGC7</accession>
<dbReference type="InterPro" id="IPR004614">
    <property type="entry name" value="P_AcTrfase"/>
</dbReference>
<dbReference type="Gene3D" id="3.40.50.10950">
    <property type="match status" value="1"/>
</dbReference>
<dbReference type="Proteomes" id="UP000053326">
    <property type="component" value="Unassembled WGS sequence"/>
</dbReference>
<dbReference type="Gene3D" id="3.40.50.10750">
    <property type="entry name" value="Isocitrate/Isopropylmalate dehydrogenase-like"/>
    <property type="match status" value="1"/>
</dbReference>
<feature type="domain" description="Phosphate acetyl/butaryl transferase" evidence="9">
    <location>
        <begin position="10"/>
        <end position="334"/>
    </location>
</feature>
<dbReference type="EMBL" id="LGFO01000080">
    <property type="protein sequence ID" value="KUK36528.1"/>
    <property type="molecule type" value="Genomic_DNA"/>
</dbReference>
<dbReference type="PIRSF" id="PIRSF000428">
    <property type="entry name" value="P_Ac_trans"/>
    <property type="match status" value="1"/>
</dbReference>
<reference evidence="11" key="1">
    <citation type="journal article" date="2015" name="MBio">
        <title>Genome-Resolved Metagenomic Analysis Reveals Roles for Candidate Phyla and Other Microbial Community Members in Biogeochemical Transformations in Oil Reservoirs.</title>
        <authorList>
            <person name="Hu P."/>
            <person name="Tom L."/>
            <person name="Singh A."/>
            <person name="Thomas B.C."/>
            <person name="Baker B.J."/>
            <person name="Piceno Y.M."/>
            <person name="Andersen G.L."/>
            <person name="Banfield J.F."/>
        </authorList>
    </citation>
    <scope>NUCLEOTIDE SEQUENCE [LARGE SCALE GENOMIC DNA]</scope>
</reference>
<dbReference type="NCBIfam" id="NF007233">
    <property type="entry name" value="PRK09653.1"/>
    <property type="match status" value="1"/>
</dbReference>
<dbReference type="OMA" id="CEYGENG"/>
<dbReference type="Pfam" id="PF01515">
    <property type="entry name" value="PTA_PTB"/>
    <property type="match status" value="1"/>
</dbReference>
<evidence type="ECO:0000256" key="7">
    <source>
        <dbReference type="ARBA" id="ARBA00023315"/>
    </source>
</evidence>
<protein>
    <recommendedName>
        <fullName evidence="5">Phosphate acetyltransferase</fullName>
        <ecNumber evidence="4">2.3.1.8</ecNumber>
    </recommendedName>
    <alternativeName>
        <fullName evidence="8">Phosphotransacetylase</fullName>
    </alternativeName>
</protein>
<evidence type="ECO:0000313" key="10">
    <source>
        <dbReference type="EMBL" id="KUK36528.1"/>
    </source>
</evidence>
<keyword evidence="6 10" id="KW-0808">Transferase</keyword>
<evidence type="ECO:0000256" key="6">
    <source>
        <dbReference type="ARBA" id="ARBA00022679"/>
    </source>
</evidence>
<dbReference type="InterPro" id="IPR042113">
    <property type="entry name" value="P_AcTrfase_dom1"/>
</dbReference>
<evidence type="ECO:0000256" key="4">
    <source>
        <dbReference type="ARBA" id="ARBA00012707"/>
    </source>
</evidence>
<comment type="catalytic activity">
    <reaction evidence="1">
        <text>acetyl-CoA + phosphate = acetyl phosphate + CoA</text>
        <dbReference type="Rhea" id="RHEA:19521"/>
        <dbReference type="ChEBI" id="CHEBI:22191"/>
        <dbReference type="ChEBI" id="CHEBI:43474"/>
        <dbReference type="ChEBI" id="CHEBI:57287"/>
        <dbReference type="ChEBI" id="CHEBI:57288"/>
        <dbReference type="EC" id="2.3.1.8"/>
    </reaction>
</comment>
<comment type="pathway">
    <text evidence="2">Metabolic intermediate biosynthesis; acetyl-CoA biosynthesis; acetyl-CoA from acetate: step 2/2.</text>
</comment>
<dbReference type="PANTHER" id="PTHR43356:SF3">
    <property type="entry name" value="PHOSPHATE ACETYLTRANSFERASE"/>
    <property type="match status" value="1"/>
</dbReference>
<dbReference type="InterPro" id="IPR050500">
    <property type="entry name" value="Phos_Acetyltrans/Butyryltrans"/>
</dbReference>